<feature type="domain" description="Photolyase/cryptochrome alpha/beta" evidence="1">
    <location>
        <begin position="49"/>
        <end position="184"/>
    </location>
</feature>
<name>A0A058ZYZ4_EUCGR</name>
<dbReference type="Pfam" id="PF00875">
    <property type="entry name" value="DNA_photolyase"/>
    <property type="match status" value="1"/>
</dbReference>
<dbReference type="AlphaFoldDB" id="A0A058ZYZ4"/>
<dbReference type="Gene3D" id="3.40.50.620">
    <property type="entry name" value="HUPs"/>
    <property type="match status" value="1"/>
</dbReference>
<dbReference type="Gene3D" id="3.40.50.1820">
    <property type="entry name" value="alpha/beta hydrolase"/>
    <property type="match status" value="1"/>
</dbReference>
<dbReference type="Gramene" id="KCW46280">
    <property type="protein sequence ID" value="KCW46280"/>
    <property type="gene ID" value="EUGRSUZ_K00151"/>
</dbReference>
<dbReference type="Pfam" id="PF12697">
    <property type="entry name" value="Abhydrolase_6"/>
    <property type="match status" value="1"/>
</dbReference>
<dbReference type="EMBL" id="KK198763">
    <property type="protein sequence ID" value="KCW46280.1"/>
    <property type="molecule type" value="Genomic_DNA"/>
</dbReference>
<organism evidence="2">
    <name type="scientific">Eucalyptus grandis</name>
    <name type="common">Flooded gum</name>
    <dbReference type="NCBI Taxonomy" id="71139"/>
    <lineage>
        <taxon>Eukaryota</taxon>
        <taxon>Viridiplantae</taxon>
        <taxon>Streptophyta</taxon>
        <taxon>Embryophyta</taxon>
        <taxon>Tracheophyta</taxon>
        <taxon>Spermatophyta</taxon>
        <taxon>Magnoliopsida</taxon>
        <taxon>eudicotyledons</taxon>
        <taxon>Gunneridae</taxon>
        <taxon>Pentapetalae</taxon>
        <taxon>rosids</taxon>
        <taxon>malvids</taxon>
        <taxon>Myrtales</taxon>
        <taxon>Myrtaceae</taxon>
        <taxon>Myrtoideae</taxon>
        <taxon>Eucalypteae</taxon>
        <taxon>Eucalyptus</taxon>
    </lineage>
</organism>
<gene>
    <name evidence="2" type="ORF">EUGRSUZ_K00151</name>
</gene>
<dbReference type="SUPFAM" id="SSF53474">
    <property type="entry name" value="alpha/beta-Hydrolases"/>
    <property type="match status" value="1"/>
</dbReference>
<dbReference type="InterPro" id="IPR006050">
    <property type="entry name" value="DNA_photolyase_N"/>
</dbReference>
<protein>
    <recommendedName>
        <fullName evidence="1">Photolyase/cryptochrome alpha/beta domain-containing protein</fullName>
    </recommendedName>
</protein>
<dbReference type="PRINTS" id="PR00111">
    <property type="entry name" value="ABHYDROLASE"/>
</dbReference>
<dbReference type="PANTHER" id="PTHR47832:SF1">
    <property type="entry name" value="DNA PHOTOLYASE"/>
    <property type="match status" value="1"/>
</dbReference>
<dbReference type="InterPro" id="IPR036155">
    <property type="entry name" value="Crypto/Photolyase_N_sf"/>
</dbReference>
<dbReference type="STRING" id="71139.A0A058ZYZ4"/>
<evidence type="ECO:0000313" key="2">
    <source>
        <dbReference type="EMBL" id="KCW46280.1"/>
    </source>
</evidence>
<dbReference type="InterPro" id="IPR000073">
    <property type="entry name" value="AB_hydrolase_1"/>
</dbReference>
<proteinExistence type="predicted"/>
<sequence length="707" mass="79346">MALFVSPHPLSIRLLSRSSDLSLRNPCRFRLSASSSTAAPAAERDKRNGVAILWYKHDLRVDDHPGLVAAAARYRSVVPLYVFDHRLLSRFSDEVLELLLHALSDLKYSLREHSSDLLIRYGSAEKVIQELVKEVNATCLLTEEEVEYDMMKTINAVRETFAKVTSHLERNRDIELWRTPFYDLENLEDLPLSHEDLKKHEIPLVSPFLCPAVPAAQLNLDWGHLPTFDYLKEFINGNTYKLKRSWTSLKETSAENILQKAIVRSETSITGDVQSNHASRKRMDNSVFVTQSGKIVGGGTLAVLNALAAYLRYLEGTARGDWQEVHDRIREAESRDGASFYALFGPALSLGILSRRRVYYEAIKYEKERNAGFLSPFGYSASTVAAAVDAVCSMEWYWLMALKSQKINRGMHSVRIWRWKGHLIQYTIIGDKGPAVLLVHGFGAFLEHFRDNLVGISDGGNRVWAITLLGFGRSEKPNIVYTELMWAELLRDFVIEVVGEPIHLVGNSIGGYVAAIFAGLWPTLAKSLVLMNSAGDVVPGYSSIPLPKERRTSGATWLGARLLLFYLRSSIGQIVRNCYPVKTERADKWLINEMLRSSYDPGVLVVLEGIFSFNLSIPLNFLLKGFNGKVLVVQGMKDPISNSKSKLAMLTEHCMGILTREIDAGHCPHDEVPELVNSILCEWIVEVEDKLHHIESCLSFGGGTPKL</sequence>
<dbReference type="OMA" id="MLKEHCA"/>
<dbReference type="InterPro" id="IPR014729">
    <property type="entry name" value="Rossmann-like_a/b/a_fold"/>
</dbReference>
<reference evidence="2" key="1">
    <citation type="submission" date="2013-07" db="EMBL/GenBank/DDBJ databases">
        <title>The genome of Eucalyptus grandis.</title>
        <authorList>
            <person name="Schmutz J."/>
            <person name="Hayes R."/>
            <person name="Myburg A."/>
            <person name="Tuskan G."/>
            <person name="Grattapaglia D."/>
            <person name="Rokhsar D.S."/>
        </authorList>
    </citation>
    <scope>NUCLEOTIDE SEQUENCE</scope>
    <source>
        <tissue evidence="2">Leaf extractions</tissue>
    </source>
</reference>
<dbReference type="InParanoid" id="A0A058ZYZ4"/>
<dbReference type="FunCoup" id="A0A058ZYZ4">
    <property type="interactions" value="733"/>
</dbReference>
<dbReference type="SUPFAM" id="SSF52425">
    <property type="entry name" value="Cryptochrome/photolyase, N-terminal domain"/>
    <property type="match status" value="1"/>
</dbReference>
<dbReference type="InterPro" id="IPR029058">
    <property type="entry name" value="AB_hydrolase_fold"/>
</dbReference>
<dbReference type="PROSITE" id="PS51645">
    <property type="entry name" value="PHR_CRY_ALPHA_BETA"/>
    <property type="match status" value="1"/>
</dbReference>
<accession>A0A058ZYZ4</accession>
<evidence type="ECO:0000259" key="1">
    <source>
        <dbReference type="PROSITE" id="PS51645"/>
    </source>
</evidence>
<dbReference type="PANTHER" id="PTHR47832">
    <property type="entry name" value="DNA PHOTOLYASE"/>
    <property type="match status" value="1"/>
</dbReference>